<dbReference type="Proteomes" id="UP001066276">
    <property type="component" value="Chromosome 10"/>
</dbReference>
<sequence>MSPGPSFKGPALSLRPASSYFIVGASGCTPYLSRHLQAACPPREVQQGGRLCPTGSPVPLSSSGPQRRPHRSLAPAPSSWAAASTALTTKGAAGSGPTMRLDPPRRAHVGFGRGPRPAALCPGSTFLGVAETSVSIPALEEGIRDESLCGRVLVKRDFHQ</sequence>
<dbReference type="EMBL" id="JANPWB010000014">
    <property type="protein sequence ID" value="KAJ1095062.1"/>
    <property type="molecule type" value="Genomic_DNA"/>
</dbReference>
<comment type="caution">
    <text evidence="2">The sequence shown here is derived from an EMBL/GenBank/DDBJ whole genome shotgun (WGS) entry which is preliminary data.</text>
</comment>
<reference evidence="2" key="1">
    <citation type="journal article" date="2022" name="bioRxiv">
        <title>Sequencing and chromosome-scale assembly of the giantPleurodeles waltlgenome.</title>
        <authorList>
            <person name="Brown T."/>
            <person name="Elewa A."/>
            <person name="Iarovenko S."/>
            <person name="Subramanian E."/>
            <person name="Araus A.J."/>
            <person name="Petzold A."/>
            <person name="Susuki M."/>
            <person name="Suzuki K.-i.T."/>
            <person name="Hayashi T."/>
            <person name="Toyoda A."/>
            <person name="Oliveira C."/>
            <person name="Osipova E."/>
            <person name="Leigh N.D."/>
            <person name="Simon A."/>
            <person name="Yun M.H."/>
        </authorList>
    </citation>
    <scope>NUCLEOTIDE SEQUENCE</scope>
    <source>
        <strain evidence="2">20211129_DDA</strain>
        <tissue evidence="2">Liver</tissue>
    </source>
</reference>
<evidence type="ECO:0000256" key="1">
    <source>
        <dbReference type="SAM" id="MobiDB-lite"/>
    </source>
</evidence>
<keyword evidence="3" id="KW-1185">Reference proteome</keyword>
<feature type="compositionally biased region" description="Low complexity" evidence="1">
    <location>
        <begin position="72"/>
        <end position="89"/>
    </location>
</feature>
<evidence type="ECO:0000313" key="3">
    <source>
        <dbReference type="Proteomes" id="UP001066276"/>
    </source>
</evidence>
<accession>A0AAV7LVA7</accession>
<protein>
    <submittedName>
        <fullName evidence="2">Uncharacterized protein</fullName>
    </submittedName>
</protein>
<organism evidence="2 3">
    <name type="scientific">Pleurodeles waltl</name>
    <name type="common">Iberian ribbed newt</name>
    <dbReference type="NCBI Taxonomy" id="8319"/>
    <lineage>
        <taxon>Eukaryota</taxon>
        <taxon>Metazoa</taxon>
        <taxon>Chordata</taxon>
        <taxon>Craniata</taxon>
        <taxon>Vertebrata</taxon>
        <taxon>Euteleostomi</taxon>
        <taxon>Amphibia</taxon>
        <taxon>Batrachia</taxon>
        <taxon>Caudata</taxon>
        <taxon>Salamandroidea</taxon>
        <taxon>Salamandridae</taxon>
        <taxon>Pleurodelinae</taxon>
        <taxon>Pleurodeles</taxon>
    </lineage>
</organism>
<gene>
    <name evidence="2" type="ORF">NDU88_000233</name>
</gene>
<evidence type="ECO:0000313" key="2">
    <source>
        <dbReference type="EMBL" id="KAJ1095062.1"/>
    </source>
</evidence>
<proteinExistence type="predicted"/>
<feature type="region of interest" description="Disordered" evidence="1">
    <location>
        <begin position="45"/>
        <end position="103"/>
    </location>
</feature>
<name>A0AAV7LVA7_PLEWA</name>
<dbReference type="AlphaFoldDB" id="A0AAV7LVA7"/>